<dbReference type="VEuPathDB" id="VectorBase:HLOH_056080"/>
<keyword evidence="2" id="KW-1185">Reference proteome</keyword>
<organism evidence="1 2">
    <name type="scientific">Haemaphysalis longicornis</name>
    <name type="common">Bush tick</name>
    <dbReference type="NCBI Taxonomy" id="44386"/>
    <lineage>
        <taxon>Eukaryota</taxon>
        <taxon>Metazoa</taxon>
        <taxon>Ecdysozoa</taxon>
        <taxon>Arthropoda</taxon>
        <taxon>Chelicerata</taxon>
        <taxon>Arachnida</taxon>
        <taxon>Acari</taxon>
        <taxon>Parasitiformes</taxon>
        <taxon>Ixodida</taxon>
        <taxon>Ixodoidea</taxon>
        <taxon>Ixodidae</taxon>
        <taxon>Haemaphysalinae</taxon>
        <taxon>Haemaphysalis</taxon>
    </lineage>
</organism>
<sequence length="74" mass="8154">MELGDRAPSQLFRHMEQLLGEISTAQHRVLLREVFLQKLPSEVCMVVDLSVAAESAHQLVAITSPTPMVAVQAQ</sequence>
<proteinExistence type="predicted"/>
<protein>
    <submittedName>
        <fullName evidence="1">Uncharacterized protein</fullName>
    </submittedName>
</protein>
<gene>
    <name evidence="1" type="ORF">HPB48_025954</name>
</gene>
<evidence type="ECO:0000313" key="1">
    <source>
        <dbReference type="EMBL" id="KAH9383977.1"/>
    </source>
</evidence>
<name>A0A9J6HAG3_HAELO</name>
<accession>A0A9J6HAG3</accession>
<evidence type="ECO:0000313" key="2">
    <source>
        <dbReference type="Proteomes" id="UP000821853"/>
    </source>
</evidence>
<dbReference type="OMA" id="EVCMVVD"/>
<dbReference type="AlphaFoldDB" id="A0A9J6HAG3"/>
<dbReference type="OrthoDB" id="6503420at2759"/>
<dbReference type="Proteomes" id="UP000821853">
    <property type="component" value="Unassembled WGS sequence"/>
</dbReference>
<reference evidence="1 2" key="1">
    <citation type="journal article" date="2020" name="Cell">
        <title>Large-Scale Comparative Analyses of Tick Genomes Elucidate Their Genetic Diversity and Vector Capacities.</title>
        <authorList>
            <consortium name="Tick Genome and Microbiome Consortium (TIGMIC)"/>
            <person name="Jia N."/>
            <person name="Wang J."/>
            <person name="Shi W."/>
            <person name="Du L."/>
            <person name="Sun Y."/>
            <person name="Zhan W."/>
            <person name="Jiang J.F."/>
            <person name="Wang Q."/>
            <person name="Zhang B."/>
            <person name="Ji P."/>
            <person name="Bell-Sakyi L."/>
            <person name="Cui X.M."/>
            <person name="Yuan T.T."/>
            <person name="Jiang B.G."/>
            <person name="Yang W.F."/>
            <person name="Lam T.T."/>
            <person name="Chang Q.C."/>
            <person name="Ding S.J."/>
            <person name="Wang X.J."/>
            <person name="Zhu J.G."/>
            <person name="Ruan X.D."/>
            <person name="Zhao L."/>
            <person name="Wei J.T."/>
            <person name="Ye R.Z."/>
            <person name="Que T.C."/>
            <person name="Du C.H."/>
            <person name="Zhou Y.H."/>
            <person name="Cheng J.X."/>
            <person name="Dai P.F."/>
            <person name="Guo W.B."/>
            <person name="Han X.H."/>
            <person name="Huang E.J."/>
            <person name="Li L.F."/>
            <person name="Wei W."/>
            <person name="Gao Y.C."/>
            <person name="Liu J.Z."/>
            <person name="Shao H.Z."/>
            <person name="Wang X."/>
            <person name="Wang C.C."/>
            <person name="Yang T.C."/>
            <person name="Huo Q.B."/>
            <person name="Li W."/>
            <person name="Chen H.Y."/>
            <person name="Chen S.E."/>
            <person name="Zhou L.G."/>
            <person name="Ni X.B."/>
            <person name="Tian J.H."/>
            <person name="Sheng Y."/>
            <person name="Liu T."/>
            <person name="Pan Y.S."/>
            <person name="Xia L.Y."/>
            <person name="Li J."/>
            <person name="Zhao F."/>
            <person name="Cao W.C."/>
        </authorList>
    </citation>
    <scope>NUCLEOTIDE SEQUENCE [LARGE SCALE GENOMIC DNA]</scope>
    <source>
        <strain evidence="1">HaeL-2018</strain>
    </source>
</reference>
<comment type="caution">
    <text evidence="1">The sequence shown here is derived from an EMBL/GenBank/DDBJ whole genome shotgun (WGS) entry which is preliminary data.</text>
</comment>
<dbReference type="EMBL" id="JABSTR010001351">
    <property type="protein sequence ID" value="KAH9383977.1"/>
    <property type="molecule type" value="Genomic_DNA"/>
</dbReference>